<reference evidence="2" key="1">
    <citation type="submission" date="2011-04" db="EMBL/GenBank/DDBJ databases">
        <title>The complete genome of Spirochaeta coccoides DSM 17374.</title>
        <authorList>
            <person name="Lucas S."/>
            <person name="Copeland A."/>
            <person name="Lapidus A."/>
            <person name="Bruce D."/>
            <person name="Goodwin L."/>
            <person name="Pitluck S."/>
            <person name="Peters L."/>
            <person name="Kyrpides N."/>
            <person name="Mavromatis K."/>
            <person name="Pagani I."/>
            <person name="Ivanova N."/>
            <person name="Ovchinnikova G."/>
            <person name="Lu M."/>
            <person name="Detter J.C."/>
            <person name="Tapia R."/>
            <person name="Han C."/>
            <person name="Land M."/>
            <person name="Hauser L."/>
            <person name="Markowitz V."/>
            <person name="Cheng J.-F."/>
            <person name="Hugenholtz P."/>
            <person name="Woyke T."/>
            <person name="Wu D."/>
            <person name="Spring S."/>
            <person name="Schroeder M."/>
            <person name="Brambilla E."/>
            <person name="Klenk H.-P."/>
            <person name="Eisen J.A."/>
        </authorList>
    </citation>
    <scope>NUCLEOTIDE SEQUENCE [LARGE SCALE GENOMIC DNA]</scope>
    <source>
        <strain evidence="2">ATCC BAA-1237 / DSM 17374 / SPN1</strain>
    </source>
</reference>
<dbReference type="EMBL" id="CP002659">
    <property type="protein sequence ID" value="AEC02645.1"/>
    <property type="molecule type" value="Genomic_DNA"/>
</dbReference>
<name>F4GI47_PARC1</name>
<accession>F4GI47</accession>
<proteinExistence type="predicted"/>
<dbReference type="AlphaFoldDB" id="F4GI47"/>
<protein>
    <submittedName>
        <fullName evidence="1">Uncharacterized protein</fullName>
    </submittedName>
</protein>
<reference evidence="1 2" key="2">
    <citation type="journal article" date="2012" name="Stand. Genomic Sci.">
        <title>Complete genome sequence of the termite hindgut bacterium Spirochaeta coccoides type strain (SPN1(T)), reclassification in the genus Sphaerochaeta as Sphaerochaeta coccoides comb. nov. and emendations of the family Spirochaetaceae and the genus Sphaerochaeta.</title>
        <authorList>
            <person name="Abt B."/>
            <person name="Han C."/>
            <person name="Scheuner C."/>
            <person name="Lu M."/>
            <person name="Lapidus A."/>
            <person name="Nolan M."/>
            <person name="Lucas S."/>
            <person name="Hammon N."/>
            <person name="Deshpande S."/>
            <person name="Cheng J.F."/>
            <person name="Tapia R."/>
            <person name="Goodwin L.A."/>
            <person name="Pitluck S."/>
            <person name="Liolios K."/>
            <person name="Pagani I."/>
            <person name="Ivanova N."/>
            <person name="Mavromatis K."/>
            <person name="Mikhailova N."/>
            <person name="Huntemann M."/>
            <person name="Pati A."/>
            <person name="Chen A."/>
            <person name="Palaniappan K."/>
            <person name="Land M."/>
            <person name="Hauser L."/>
            <person name="Brambilla E.M."/>
            <person name="Rohde M."/>
            <person name="Spring S."/>
            <person name="Gronow S."/>
            <person name="Goker M."/>
            <person name="Woyke T."/>
            <person name="Bristow J."/>
            <person name="Eisen J.A."/>
            <person name="Markowitz V."/>
            <person name="Hugenholtz P."/>
            <person name="Kyrpides N.C."/>
            <person name="Klenk H.P."/>
            <person name="Detter J.C."/>
        </authorList>
    </citation>
    <scope>NUCLEOTIDE SEQUENCE [LARGE SCALE GENOMIC DNA]</scope>
    <source>
        <strain evidence="2">ATCC BAA-1237 / DSM 17374 / SPN1</strain>
    </source>
</reference>
<sequence length="91" mass="10336">MYQWVCHSFLAQLVFCGIGLKEKDLEKAAFVPVTAETQYNSGWRLPKSYTENVLTKSDLVNRFRDIDSINDILHISLDNSNGNAANNDNQQ</sequence>
<gene>
    <name evidence="1" type="ordered locus">Spico_1441</name>
</gene>
<evidence type="ECO:0000313" key="1">
    <source>
        <dbReference type="EMBL" id="AEC02645.1"/>
    </source>
</evidence>
<evidence type="ECO:0000313" key="2">
    <source>
        <dbReference type="Proteomes" id="UP000007939"/>
    </source>
</evidence>
<dbReference type="KEGG" id="scc:Spico_1441"/>
<keyword evidence="2" id="KW-1185">Reference proteome</keyword>
<dbReference type="HOGENOM" id="CLU_2425377_0_0_12"/>
<organism evidence="1 2">
    <name type="scientific">Parasphaerochaeta coccoides (strain ATCC BAA-1237 / DSM 17374 / SPN1)</name>
    <name type="common">Sphaerochaeta coccoides</name>
    <dbReference type="NCBI Taxonomy" id="760011"/>
    <lineage>
        <taxon>Bacteria</taxon>
        <taxon>Pseudomonadati</taxon>
        <taxon>Spirochaetota</taxon>
        <taxon>Spirochaetia</taxon>
        <taxon>Spirochaetales</taxon>
        <taxon>Sphaerochaetaceae</taxon>
        <taxon>Parasphaerochaeta</taxon>
    </lineage>
</organism>
<dbReference type="Proteomes" id="UP000007939">
    <property type="component" value="Chromosome"/>
</dbReference>